<accession>A0A2Z7BYP1</accession>
<protein>
    <submittedName>
        <fullName evidence="3">Uncharacterized protein</fullName>
    </submittedName>
</protein>
<dbReference type="EMBL" id="KV000896">
    <property type="protein sequence ID" value="KZV39763.1"/>
    <property type="molecule type" value="Genomic_DNA"/>
</dbReference>
<feature type="coiled-coil region" evidence="1">
    <location>
        <begin position="156"/>
        <end position="223"/>
    </location>
</feature>
<keyword evidence="1" id="KW-0175">Coiled coil</keyword>
<proteinExistence type="predicted"/>
<evidence type="ECO:0000313" key="4">
    <source>
        <dbReference type="Proteomes" id="UP000250235"/>
    </source>
</evidence>
<organism evidence="3 4">
    <name type="scientific">Dorcoceras hygrometricum</name>
    <dbReference type="NCBI Taxonomy" id="472368"/>
    <lineage>
        <taxon>Eukaryota</taxon>
        <taxon>Viridiplantae</taxon>
        <taxon>Streptophyta</taxon>
        <taxon>Embryophyta</taxon>
        <taxon>Tracheophyta</taxon>
        <taxon>Spermatophyta</taxon>
        <taxon>Magnoliopsida</taxon>
        <taxon>eudicotyledons</taxon>
        <taxon>Gunneridae</taxon>
        <taxon>Pentapetalae</taxon>
        <taxon>asterids</taxon>
        <taxon>lamiids</taxon>
        <taxon>Lamiales</taxon>
        <taxon>Gesneriaceae</taxon>
        <taxon>Didymocarpoideae</taxon>
        <taxon>Trichosporeae</taxon>
        <taxon>Loxocarpinae</taxon>
        <taxon>Dorcoceras</taxon>
    </lineage>
</organism>
<dbReference type="Proteomes" id="UP000250235">
    <property type="component" value="Unassembled WGS sequence"/>
</dbReference>
<gene>
    <name evidence="3" type="ORF">F511_08225</name>
</gene>
<name>A0A2Z7BYP1_9LAMI</name>
<feature type="region of interest" description="Disordered" evidence="2">
    <location>
        <begin position="1"/>
        <end position="71"/>
    </location>
</feature>
<evidence type="ECO:0000256" key="1">
    <source>
        <dbReference type="SAM" id="Coils"/>
    </source>
</evidence>
<evidence type="ECO:0000256" key="2">
    <source>
        <dbReference type="SAM" id="MobiDB-lite"/>
    </source>
</evidence>
<keyword evidence="4" id="KW-1185">Reference proteome</keyword>
<evidence type="ECO:0000313" key="3">
    <source>
        <dbReference type="EMBL" id="KZV39763.1"/>
    </source>
</evidence>
<reference evidence="3 4" key="1">
    <citation type="journal article" date="2015" name="Proc. Natl. Acad. Sci. U.S.A.">
        <title>The resurrection genome of Boea hygrometrica: A blueprint for survival of dehydration.</title>
        <authorList>
            <person name="Xiao L."/>
            <person name="Yang G."/>
            <person name="Zhang L."/>
            <person name="Yang X."/>
            <person name="Zhao S."/>
            <person name="Ji Z."/>
            <person name="Zhou Q."/>
            <person name="Hu M."/>
            <person name="Wang Y."/>
            <person name="Chen M."/>
            <person name="Xu Y."/>
            <person name="Jin H."/>
            <person name="Xiao X."/>
            <person name="Hu G."/>
            <person name="Bao F."/>
            <person name="Hu Y."/>
            <person name="Wan P."/>
            <person name="Li L."/>
            <person name="Deng X."/>
            <person name="Kuang T."/>
            <person name="Xiang C."/>
            <person name="Zhu J.K."/>
            <person name="Oliver M.J."/>
            <person name="He Y."/>
        </authorList>
    </citation>
    <scope>NUCLEOTIDE SEQUENCE [LARGE SCALE GENOMIC DNA]</scope>
    <source>
        <strain evidence="4">cv. XS01</strain>
    </source>
</reference>
<sequence>MLKAMQEEACASGAVAPSKKATKKRRVSSSVEKEAHREKRKKGASTSGAQLEETPKMGRAPTPPTPVSEEIPDLPLVITIVKALSPEKRKGPERVPPLDYSKESLVESSTGVVATRQWLGGGEVVKRLTRAHRNVKATRKNFDEAMGQHVEVVARLEELEVLRAREERAAKAQREALEAELTAEKEVRAVEKEALGAELDEIKARAEQEAERLKSKAKEEFLKSPEFDALLAKKAWGNPSLQPNKIIQLITEQRNPSFSLVSGQKLLSVSIYEVIAKDESRAGLLFATFCLSQKSYAKSASAELGLVASGGVPPEEVPVRNWALVPSWSGLCACVEELREVGQCGTGLFGAQVGLPPGFCTQLGLSPEEFDS</sequence>
<dbReference type="AlphaFoldDB" id="A0A2Z7BYP1"/>